<proteinExistence type="predicted"/>
<gene>
    <name evidence="2" type="ORF">SCHCODRAFT_113320</name>
</gene>
<dbReference type="EMBL" id="GL377312">
    <property type="protein sequence ID" value="EFI92672.1"/>
    <property type="molecule type" value="Genomic_DNA"/>
</dbReference>
<dbReference type="VEuPathDB" id="FungiDB:SCHCODRAFT_02672325"/>
<dbReference type="HOGENOM" id="CLU_2211464_0_0_1"/>
<dbReference type="Proteomes" id="UP000007431">
    <property type="component" value="Unassembled WGS sequence"/>
</dbReference>
<dbReference type="KEGG" id="scm:SCHCO_02672325"/>
<feature type="region of interest" description="Disordered" evidence="1">
    <location>
        <begin position="1"/>
        <end position="66"/>
    </location>
</feature>
<sequence length="107" mass="12056">MLYSRGRLDKDAQRSRDVASRAPPSPLAGEEEEEEEEEREEEEEERGPDQRRSLASAGLQEPLSLAHSEVDGAATVVVFTMVYDRRSLRNKTCTDAIVKLLSLGFKY</sequence>
<accession>D8QHH1</accession>
<protein>
    <submittedName>
        <fullName evidence="2">Uncharacterized protein</fullName>
    </submittedName>
</protein>
<evidence type="ECO:0000313" key="3">
    <source>
        <dbReference type="Proteomes" id="UP000007431"/>
    </source>
</evidence>
<evidence type="ECO:0000256" key="1">
    <source>
        <dbReference type="SAM" id="MobiDB-lite"/>
    </source>
</evidence>
<feature type="compositionally biased region" description="Basic and acidic residues" evidence="1">
    <location>
        <begin position="1"/>
        <end position="19"/>
    </location>
</feature>
<name>D8QHH1_SCHCM</name>
<reference evidence="2 3" key="1">
    <citation type="journal article" date="2010" name="Nat. Biotechnol.">
        <title>Genome sequence of the model mushroom Schizophyllum commune.</title>
        <authorList>
            <person name="Ohm R.A."/>
            <person name="de Jong J.F."/>
            <person name="Lugones L.G."/>
            <person name="Aerts A."/>
            <person name="Kothe E."/>
            <person name="Stajich J.E."/>
            <person name="de Vries R.P."/>
            <person name="Record E."/>
            <person name="Levasseur A."/>
            <person name="Baker S.E."/>
            <person name="Bartholomew K.A."/>
            <person name="Coutinho P.M."/>
            <person name="Erdmann S."/>
            <person name="Fowler T.J."/>
            <person name="Gathman A.C."/>
            <person name="Lombard V."/>
            <person name="Henrissat B."/>
            <person name="Knabe N."/>
            <person name="Kuees U."/>
            <person name="Lilly W.W."/>
            <person name="Lindquist E."/>
            <person name="Lucas S."/>
            <person name="Magnuson J.K."/>
            <person name="Piumi F."/>
            <person name="Raudaskoski M."/>
            <person name="Salamov A."/>
            <person name="Schmutz J."/>
            <person name="Schwarze F.W.M.R."/>
            <person name="vanKuyk P.A."/>
            <person name="Horton J.S."/>
            <person name="Grigoriev I.V."/>
            <person name="Woesten H.A.B."/>
        </authorList>
    </citation>
    <scope>NUCLEOTIDE SEQUENCE [LARGE SCALE GENOMIC DNA]</scope>
    <source>
        <strain evidence="3">H4-8 / FGSC 9210</strain>
    </source>
</reference>
<dbReference type="AlphaFoldDB" id="D8QHH1"/>
<dbReference type="InParanoid" id="D8QHH1"/>
<organism evidence="3">
    <name type="scientific">Schizophyllum commune (strain H4-8 / FGSC 9210)</name>
    <name type="common">Split gill fungus</name>
    <dbReference type="NCBI Taxonomy" id="578458"/>
    <lineage>
        <taxon>Eukaryota</taxon>
        <taxon>Fungi</taxon>
        <taxon>Dikarya</taxon>
        <taxon>Basidiomycota</taxon>
        <taxon>Agaricomycotina</taxon>
        <taxon>Agaricomycetes</taxon>
        <taxon>Agaricomycetidae</taxon>
        <taxon>Agaricales</taxon>
        <taxon>Schizophyllaceae</taxon>
        <taxon>Schizophyllum</taxon>
    </lineage>
</organism>
<dbReference type="RefSeq" id="XP_003027575.1">
    <property type="nucleotide sequence ID" value="XM_003027529.1"/>
</dbReference>
<keyword evidence="3" id="KW-1185">Reference proteome</keyword>
<dbReference type="GeneID" id="9596781"/>
<feature type="compositionally biased region" description="Acidic residues" evidence="1">
    <location>
        <begin position="29"/>
        <end position="46"/>
    </location>
</feature>
<feature type="non-terminal residue" evidence="2">
    <location>
        <position position="107"/>
    </location>
</feature>
<evidence type="ECO:0000313" key="2">
    <source>
        <dbReference type="EMBL" id="EFI92672.1"/>
    </source>
</evidence>